<evidence type="ECO:0000313" key="1">
    <source>
        <dbReference type="EMBL" id="GAA2203279.1"/>
    </source>
</evidence>
<name>A0ABN3C205_9MICC</name>
<dbReference type="Proteomes" id="UP001500432">
    <property type="component" value="Unassembled WGS sequence"/>
</dbReference>
<proteinExistence type="predicted"/>
<dbReference type="EMBL" id="BAAAQW010000014">
    <property type="protein sequence ID" value="GAA2203279.1"/>
    <property type="molecule type" value="Genomic_DNA"/>
</dbReference>
<reference evidence="1 2" key="1">
    <citation type="journal article" date="2019" name="Int. J. Syst. Evol. Microbiol.">
        <title>The Global Catalogue of Microorganisms (GCM) 10K type strain sequencing project: providing services to taxonomists for standard genome sequencing and annotation.</title>
        <authorList>
            <consortium name="The Broad Institute Genomics Platform"/>
            <consortium name="The Broad Institute Genome Sequencing Center for Infectious Disease"/>
            <person name="Wu L."/>
            <person name="Ma J."/>
        </authorList>
    </citation>
    <scope>NUCLEOTIDE SEQUENCE [LARGE SCALE GENOMIC DNA]</scope>
    <source>
        <strain evidence="1 2">JCM 16034</strain>
    </source>
</reference>
<evidence type="ECO:0000313" key="2">
    <source>
        <dbReference type="Proteomes" id="UP001500432"/>
    </source>
</evidence>
<sequence length="57" mass="5786">MSAFALWIDQSSTRFAVGMPSVENASVRAGLGPPVAAAEVVVGHQLLGVVHAPCGLL</sequence>
<comment type="caution">
    <text evidence="1">The sequence shown here is derived from an EMBL/GenBank/DDBJ whole genome shotgun (WGS) entry which is preliminary data.</text>
</comment>
<protein>
    <submittedName>
        <fullName evidence="1">Uncharacterized protein</fullName>
    </submittedName>
</protein>
<keyword evidence="2" id="KW-1185">Reference proteome</keyword>
<accession>A0ABN3C205</accession>
<organism evidence="1 2">
    <name type="scientific">Sinomonas flava</name>
    <dbReference type="NCBI Taxonomy" id="496857"/>
    <lineage>
        <taxon>Bacteria</taxon>
        <taxon>Bacillati</taxon>
        <taxon>Actinomycetota</taxon>
        <taxon>Actinomycetes</taxon>
        <taxon>Micrococcales</taxon>
        <taxon>Micrococcaceae</taxon>
        <taxon>Sinomonas</taxon>
    </lineage>
</organism>
<gene>
    <name evidence="1" type="ORF">GCM10009849_35010</name>
</gene>